<dbReference type="AlphaFoldDB" id="A0ABD1H346"/>
<sequence length="176" mass="20198">MQACFEIPEIKEKSENRGCFEDSLFNGVGVYLSAANFPVDRAVRAEEDEYGVKHLLLCRLILGNTEKIAAIPAKLHRFRLRSRQSHPTFTIHDLGCLYEFTHSPKLHAQLHCRTFAELDVIVNVLSRFLSPSQFKKCCNDFEEKKISRPHLLTIMSFLAGDQVLLSLRRMCTFRLG</sequence>
<gene>
    <name evidence="1" type="ORF">AAHA92_18751</name>
</gene>
<comment type="caution">
    <text evidence="1">The sequence shown here is derived from an EMBL/GenBank/DDBJ whole genome shotgun (WGS) entry which is preliminary data.</text>
</comment>
<protein>
    <submittedName>
        <fullName evidence="1">Inactive poly [ADP-ribose] polymerase SRO2</fullName>
    </submittedName>
</protein>
<keyword evidence="2" id="KW-1185">Reference proteome</keyword>
<reference evidence="1 2" key="1">
    <citation type="submission" date="2024-06" db="EMBL/GenBank/DDBJ databases">
        <title>A chromosome level genome sequence of Diviner's sage (Salvia divinorum).</title>
        <authorList>
            <person name="Ford S.A."/>
            <person name="Ro D.-K."/>
            <person name="Ness R.W."/>
            <person name="Phillips M.A."/>
        </authorList>
    </citation>
    <scope>NUCLEOTIDE SEQUENCE [LARGE SCALE GENOMIC DNA]</scope>
    <source>
        <strain evidence="1">SAF-2024a</strain>
        <tissue evidence="1">Leaf</tissue>
    </source>
</reference>
<proteinExistence type="predicted"/>
<accession>A0ABD1H346</accession>
<dbReference type="Proteomes" id="UP001567538">
    <property type="component" value="Unassembled WGS sequence"/>
</dbReference>
<dbReference type="PANTHER" id="PTHR32263:SF14">
    <property type="entry name" value="INACTIVE POLY [ADP-RIBOSE] POLYMERASE SRO2-RELATED"/>
    <property type="match status" value="1"/>
</dbReference>
<organism evidence="1 2">
    <name type="scientific">Salvia divinorum</name>
    <name type="common">Maria pastora</name>
    <name type="synonym">Diviner's sage</name>
    <dbReference type="NCBI Taxonomy" id="28513"/>
    <lineage>
        <taxon>Eukaryota</taxon>
        <taxon>Viridiplantae</taxon>
        <taxon>Streptophyta</taxon>
        <taxon>Embryophyta</taxon>
        <taxon>Tracheophyta</taxon>
        <taxon>Spermatophyta</taxon>
        <taxon>Magnoliopsida</taxon>
        <taxon>eudicotyledons</taxon>
        <taxon>Gunneridae</taxon>
        <taxon>Pentapetalae</taxon>
        <taxon>asterids</taxon>
        <taxon>lamiids</taxon>
        <taxon>Lamiales</taxon>
        <taxon>Lamiaceae</taxon>
        <taxon>Nepetoideae</taxon>
        <taxon>Mentheae</taxon>
        <taxon>Salviinae</taxon>
        <taxon>Salvia</taxon>
        <taxon>Salvia subgen. Calosphace</taxon>
    </lineage>
</organism>
<dbReference type="EMBL" id="JBEAFC010000007">
    <property type="protein sequence ID" value="KAL1550836.1"/>
    <property type="molecule type" value="Genomic_DNA"/>
</dbReference>
<dbReference type="PANTHER" id="PTHR32263">
    <property type="entry name" value="INACTIVE POLY [ADP-RIBOSE] POLYMERASE SRO4-RELATED"/>
    <property type="match status" value="1"/>
</dbReference>
<evidence type="ECO:0000313" key="1">
    <source>
        <dbReference type="EMBL" id="KAL1550836.1"/>
    </source>
</evidence>
<dbReference type="InterPro" id="IPR044964">
    <property type="entry name" value="RCD1/SRO1-5"/>
</dbReference>
<name>A0ABD1H346_SALDI</name>
<evidence type="ECO:0000313" key="2">
    <source>
        <dbReference type="Proteomes" id="UP001567538"/>
    </source>
</evidence>